<dbReference type="Proteomes" id="UP000295341">
    <property type="component" value="Unassembled WGS sequence"/>
</dbReference>
<dbReference type="InterPro" id="IPR049945">
    <property type="entry name" value="AAA_22"/>
</dbReference>
<reference evidence="5 6" key="1">
    <citation type="submission" date="2019-03" db="EMBL/GenBank/DDBJ databases">
        <title>Genomic Encyclopedia of Type Strains, Phase IV (KMG-IV): sequencing the most valuable type-strain genomes for metagenomic binning, comparative biology and taxonomic classification.</title>
        <authorList>
            <person name="Goeker M."/>
        </authorList>
    </citation>
    <scope>NUCLEOTIDE SEQUENCE [LARGE SCALE GENOMIC DNA]</scope>
    <source>
        <strain evidence="5 6">DSM 26377</strain>
    </source>
</reference>
<dbReference type="PANTHER" id="PTHR44688">
    <property type="entry name" value="DNA-BINDING TRANSCRIPTIONAL ACTIVATOR DEVR_DOSR"/>
    <property type="match status" value="1"/>
</dbReference>
<dbReference type="PRINTS" id="PR00038">
    <property type="entry name" value="HTHLUXR"/>
</dbReference>
<dbReference type="SMART" id="SM00421">
    <property type="entry name" value="HTH_LUXR"/>
    <property type="match status" value="1"/>
</dbReference>
<dbReference type="Gene3D" id="1.10.10.10">
    <property type="entry name" value="Winged helix-like DNA-binding domain superfamily/Winged helix DNA-binding domain"/>
    <property type="match status" value="1"/>
</dbReference>
<protein>
    <submittedName>
        <fullName evidence="5">ATP/maltotriose-dependent transcriptional regulator MalT</fullName>
    </submittedName>
</protein>
<dbReference type="Pfam" id="PF00196">
    <property type="entry name" value="GerE"/>
    <property type="match status" value="1"/>
</dbReference>
<evidence type="ECO:0000256" key="2">
    <source>
        <dbReference type="ARBA" id="ARBA00023125"/>
    </source>
</evidence>
<dbReference type="PANTHER" id="PTHR44688:SF16">
    <property type="entry name" value="DNA-BINDING TRANSCRIPTIONAL ACTIVATOR DEVR_DOSR"/>
    <property type="match status" value="1"/>
</dbReference>
<dbReference type="CDD" id="cd06170">
    <property type="entry name" value="LuxR_C_like"/>
    <property type="match status" value="1"/>
</dbReference>
<evidence type="ECO:0000313" key="6">
    <source>
        <dbReference type="Proteomes" id="UP000295341"/>
    </source>
</evidence>
<keyword evidence="6" id="KW-1185">Reference proteome</keyword>
<evidence type="ECO:0000259" key="4">
    <source>
        <dbReference type="PROSITE" id="PS50043"/>
    </source>
</evidence>
<dbReference type="InterPro" id="IPR041617">
    <property type="entry name" value="TPR_MalT"/>
</dbReference>
<dbReference type="InterPro" id="IPR011990">
    <property type="entry name" value="TPR-like_helical_dom_sf"/>
</dbReference>
<dbReference type="InterPro" id="IPR000792">
    <property type="entry name" value="Tscrpt_reg_LuxR_C"/>
</dbReference>
<dbReference type="Pfam" id="PF13401">
    <property type="entry name" value="AAA_22"/>
    <property type="match status" value="1"/>
</dbReference>
<gene>
    <name evidence="5" type="ORF">DFR24_3370</name>
</gene>
<dbReference type="EMBL" id="SOBT01000009">
    <property type="protein sequence ID" value="TDU28988.1"/>
    <property type="molecule type" value="Genomic_DNA"/>
</dbReference>
<dbReference type="InterPro" id="IPR036388">
    <property type="entry name" value="WH-like_DNA-bd_sf"/>
</dbReference>
<evidence type="ECO:0000256" key="3">
    <source>
        <dbReference type="ARBA" id="ARBA00023163"/>
    </source>
</evidence>
<dbReference type="SUPFAM" id="SSF52540">
    <property type="entry name" value="P-loop containing nucleoside triphosphate hydrolases"/>
    <property type="match status" value="1"/>
</dbReference>
<name>A0A4S3K328_9GAMM</name>
<accession>A0A4S3K328</accession>
<dbReference type="OrthoDB" id="1123107at2"/>
<dbReference type="Gene3D" id="1.25.40.10">
    <property type="entry name" value="Tetratricopeptide repeat domain"/>
    <property type="match status" value="1"/>
</dbReference>
<keyword evidence="1" id="KW-0805">Transcription regulation</keyword>
<dbReference type="GO" id="GO:0006355">
    <property type="term" value="P:regulation of DNA-templated transcription"/>
    <property type="evidence" value="ECO:0007669"/>
    <property type="project" value="InterPro"/>
</dbReference>
<dbReference type="InterPro" id="IPR016032">
    <property type="entry name" value="Sig_transdc_resp-reg_C-effctor"/>
</dbReference>
<dbReference type="AlphaFoldDB" id="A0A4S3K328"/>
<dbReference type="PROSITE" id="PS50043">
    <property type="entry name" value="HTH_LUXR_2"/>
    <property type="match status" value="1"/>
</dbReference>
<proteinExistence type="predicted"/>
<dbReference type="Pfam" id="PF17874">
    <property type="entry name" value="TPR_MalT"/>
    <property type="match status" value="1"/>
</dbReference>
<dbReference type="InterPro" id="IPR027417">
    <property type="entry name" value="P-loop_NTPase"/>
</dbReference>
<dbReference type="SUPFAM" id="SSF48452">
    <property type="entry name" value="TPR-like"/>
    <property type="match status" value="1"/>
</dbReference>
<comment type="caution">
    <text evidence="5">The sequence shown here is derived from an EMBL/GenBank/DDBJ whole genome shotgun (WGS) entry which is preliminary data.</text>
</comment>
<dbReference type="GO" id="GO:0003677">
    <property type="term" value="F:DNA binding"/>
    <property type="evidence" value="ECO:0007669"/>
    <property type="project" value="UniProtKB-KW"/>
</dbReference>
<evidence type="ECO:0000313" key="5">
    <source>
        <dbReference type="EMBL" id="TDU28988.1"/>
    </source>
</evidence>
<dbReference type="Pfam" id="PF25873">
    <property type="entry name" value="WHD_MalT"/>
    <property type="match status" value="1"/>
</dbReference>
<dbReference type="SUPFAM" id="SSF46894">
    <property type="entry name" value="C-terminal effector domain of the bipartite response regulators"/>
    <property type="match status" value="1"/>
</dbReference>
<sequence length="891" mass="98043">MTQEKSRVLWAERRNLPAGFATLARAVVAVSAPAGYGKSTLLDRWRRDVAQGGAEVVSLVVDADDLDGDRLTLDLLRAFAPADAKRSQMLLGGVGDHGRRAIIMALLAELAARTVRTVLFIDDLHWLGETAADSILRLLIAHQPESLALVLSGRTSLTGYVSEALLEGRLHRYGPPQLAFDQAEVTRLLGQHGMDARAPVPKALVEGLLERTQGWPAVLRLIAITLQDGEGRPDDLLQNLLERRQEVTEYLGKVLLSRLPERTGRFLLGVALLRRFDAALAAAATGMEDAAALIEDLDRRAVPLSASGDAGLPYALHPLVREFLLVRLRRDDPALMRTLADRASRWLTTHQRIDAAIDLSLDAGDTAGAVALIDGFSRSAARHLGRHATFLYWCNKLPRDELIHFPRIQVIRVWSLNVIRRYAEADQILADLELAVEQAPQDERDGVRALVDLEQCVQLVLRDQWIHLAPRVRSWLARWPQADALQRGMAYTMMGCGEIASSEFESALDNLQAGHQLFEEVGAHYVQAWAGMWSASVMTKQGHYRQALRRCDEVVAHVAARLGGQTPAEIMVHGLRGLLLYELNRLDEAGVALEHGLTALIEQSSVDSLIMGTVALARLQNARHMHLDALETLAEGEALGWSHDLPRLAIALATERIDLLLRQNEPVQAAELWRALKRTVQRRSSAACDRALGDKASRIDARLALLGGAFGPAAELVEPALAQAVRTGQKRKQVELLILQALAAQGARDMPLALGRIRRALEIAMSEGYVRVFADEGEPLRVLLVEMLETQDAQDRRAAMREYVRILIAALTPEETPDAGLSSAHAAADLTRRELKILAKLQSSLSNRELADALFITEGTLKWHLKNIYSKLGVPSRIAAITEGRSKGLIR</sequence>
<evidence type="ECO:0000256" key="1">
    <source>
        <dbReference type="ARBA" id="ARBA00023015"/>
    </source>
</evidence>
<keyword evidence="3" id="KW-0804">Transcription</keyword>
<keyword evidence="2" id="KW-0238">DNA-binding</keyword>
<organism evidence="5 6">
    <name type="scientific">Panacagrimonas perspica</name>
    <dbReference type="NCBI Taxonomy" id="381431"/>
    <lineage>
        <taxon>Bacteria</taxon>
        <taxon>Pseudomonadati</taxon>
        <taxon>Pseudomonadota</taxon>
        <taxon>Gammaproteobacteria</taxon>
        <taxon>Nevskiales</taxon>
        <taxon>Nevskiaceae</taxon>
        <taxon>Panacagrimonas</taxon>
    </lineage>
</organism>
<dbReference type="InterPro" id="IPR059106">
    <property type="entry name" value="WHD_MalT"/>
</dbReference>
<feature type="domain" description="HTH luxR-type" evidence="4">
    <location>
        <begin position="823"/>
        <end position="888"/>
    </location>
</feature>
<dbReference type="GO" id="GO:0016887">
    <property type="term" value="F:ATP hydrolysis activity"/>
    <property type="evidence" value="ECO:0007669"/>
    <property type="project" value="InterPro"/>
</dbReference>